<gene>
    <name evidence="2" type="ORF">EZI54_14315</name>
</gene>
<feature type="signal peptide" evidence="1">
    <location>
        <begin position="1"/>
        <end position="24"/>
    </location>
</feature>
<protein>
    <recommendedName>
        <fullName evidence="4">Lipoprotein</fullName>
    </recommendedName>
</protein>
<sequence length="135" mass="14482">MILRNAGARSAALIASVVMLGGCAAMQPDLTDKQRAKLQGSLQSQFGVYQDCMVAQSDPYVTVTSAPPSDIAEAAQGACDGPFQAYEKAVVRYFTSVVSGSGQDEARQRAHEHAAEAGLQTRRQIIKRVLDQRPE</sequence>
<evidence type="ECO:0000313" key="2">
    <source>
        <dbReference type="EMBL" id="TBW54284.1"/>
    </source>
</evidence>
<evidence type="ECO:0000313" key="3">
    <source>
        <dbReference type="Proteomes" id="UP000313645"/>
    </source>
</evidence>
<evidence type="ECO:0008006" key="4">
    <source>
        <dbReference type="Google" id="ProtNLM"/>
    </source>
</evidence>
<evidence type="ECO:0000256" key="1">
    <source>
        <dbReference type="SAM" id="SignalP"/>
    </source>
</evidence>
<feature type="chain" id="PRO_5046485539" description="Lipoprotein" evidence="1">
    <location>
        <begin position="25"/>
        <end position="135"/>
    </location>
</feature>
<dbReference type="PROSITE" id="PS51257">
    <property type="entry name" value="PROKAR_LIPOPROTEIN"/>
    <property type="match status" value="1"/>
</dbReference>
<keyword evidence="3" id="KW-1185">Reference proteome</keyword>
<keyword evidence="1" id="KW-0732">Signal</keyword>
<reference evidence="2 3" key="1">
    <citation type="submission" date="2019-02" db="EMBL/GenBank/DDBJ databases">
        <title>Marinobacter halodurans sp. nov., a marine bacterium isolated from sea tidal flat.</title>
        <authorList>
            <person name="Yoo Y."/>
            <person name="Lee D.W."/>
            <person name="Kim B.S."/>
            <person name="Kim J.-J."/>
        </authorList>
    </citation>
    <scope>NUCLEOTIDE SEQUENCE [LARGE SCALE GENOMIC DNA]</scope>
    <source>
        <strain evidence="2 3">YJ-S3-2</strain>
    </source>
</reference>
<dbReference type="Proteomes" id="UP000313645">
    <property type="component" value="Unassembled WGS sequence"/>
</dbReference>
<comment type="caution">
    <text evidence="2">The sequence shown here is derived from an EMBL/GenBank/DDBJ whole genome shotgun (WGS) entry which is preliminary data.</text>
</comment>
<name>A0ABY1ZKL6_9GAMM</name>
<dbReference type="EMBL" id="SJDL01000023">
    <property type="protein sequence ID" value="TBW54284.1"/>
    <property type="molecule type" value="Genomic_DNA"/>
</dbReference>
<organism evidence="2 3">
    <name type="scientific">Marinobacter halodurans</name>
    <dbReference type="NCBI Taxonomy" id="2528979"/>
    <lineage>
        <taxon>Bacteria</taxon>
        <taxon>Pseudomonadati</taxon>
        <taxon>Pseudomonadota</taxon>
        <taxon>Gammaproteobacteria</taxon>
        <taxon>Pseudomonadales</taxon>
        <taxon>Marinobacteraceae</taxon>
        <taxon>Marinobacter</taxon>
    </lineage>
</organism>
<accession>A0ABY1ZKL6</accession>
<proteinExistence type="predicted"/>
<dbReference type="RefSeq" id="WP_131482567.1">
    <property type="nucleotide sequence ID" value="NZ_SJDL01000023.1"/>
</dbReference>